<evidence type="ECO:0000256" key="2">
    <source>
        <dbReference type="ARBA" id="ARBA00022771"/>
    </source>
</evidence>
<dbReference type="SUPFAM" id="SSF90229">
    <property type="entry name" value="CCCH zinc finger"/>
    <property type="match status" value="1"/>
</dbReference>
<dbReference type="InterPro" id="IPR036855">
    <property type="entry name" value="Znf_CCCH_sf"/>
</dbReference>
<dbReference type="AlphaFoldDB" id="A0A8H3CFY8"/>
<comment type="caution">
    <text evidence="6">The sequence shown here is derived from an EMBL/GenBank/DDBJ whole genome shotgun (WGS) entry which is preliminary data.</text>
</comment>
<proteinExistence type="predicted"/>
<sequence length="293" mass="34238">MTDRSSSKRFRPCHQFARFGRCSYGLRCKFEHEITYDGGLDEMFKILSLDGGRKRLARLFESIGDARAYIRAFFSEYDDFDYDPTKPVMEEFYRMCDHYLWSNEKDENRRYLDKDREKAGENFKDALTLQFNAIYGTDENSLLAWQNLCIILNLGNIPEELNTCRDLIRSMYVNIVDLVDVPITLSFVKHFKSEMALSTYTKCHGKYFPLENAYAGGLLKFLLRRIRVPRQDACDSVHGLDSGSQLSQATGPQRWRRSSRNWSLEYKRDNWVAGHNEIEREGGINGVVERFSD</sequence>
<organism evidence="6 7">
    <name type="scientific">Rhizoctonia solani</name>
    <dbReference type="NCBI Taxonomy" id="456999"/>
    <lineage>
        <taxon>Eukaryota</taxon>
        <taxon>Fungi</taxon>
        <taxon>Dikarya</taxon>
        <taxon>Basidiomycota</taxon>
        <taxon>Agaricomycotina</taxon>
        <taxon>Agaricomycetes</taxon>
        <taxon>Cantharellales</taxon>
        <taxon>Ceratobasidiaceae</taxon>
        <taxon>Rhizoctonia</taxon>
    </lineage>
</organism>
<evidence type="ECO:0000256" key="3">
    <source>
        <dbReference type="ARBA" id="ARBA00022833"/>
    </source>
</evidence>
<evidence type="ECO:0000313" key="7">
    <source>
        <dbReference type="Proteomes" id="UP000663840"/>
    </source>
</evidence>
<reference evidence="6" key="1">
    <citation type="submission" date="2021-01" db="EMBL/GenBank/DDBJ databases">
        <authorList>
            <person name="Kaushik A."/>
        </authorList>
    </citation>
    <scope>NUCLEOTIDE SEQUENCE</scope>
    <source>
        <strain evidence="6">AG1-1A</strain>
    </source>
</reference>
<dbReference type="InterPro" id="IPR000571">
    <property type="entry name" value="Znf_CCCH"/>
</dbReference>
<evidence type="ECO:0000259" key="5">
    <source>
        <dbReference type="PROSITE" id="PS50103"/>
    </source>
</evidence>
<name>A0A8H3CFY8_9AGAM</name>
<protein>
    <recommendedName>
        <fullName evidence="5">C3H1-type domain-containing protein</fullName>
    </recommendedName>
</protein>
<accession>A0A8H3CFY8</accession>
<feature type="zinc finger region" description="C3H1-type" evidence="4">
    <location>
        <begin position="7"/>
        <end position="35"/>
    </location>
</feature>
<dbReference type="PANTHER" id="PTHR38846:SF1">
    <property type="entry name" value="C3H1-TYPE DOMAIN-CONTAINING PROTEIN"/>
    <property type="match status" value="1"/>
</dbReference>
<dbReference type="GO" id="GO:0008270">
    <property type="term" value="F:zinc ion binding"/>
    <property type="evidence" value="ECO:0007669"/>
    <property type="project" value="UniProtKB-KW"/>
</dbReference>
<dbReference type="PANTHER" id="PTHR38846">
    <property type="entry name" value="C3H1-TYPE DOMAIN-CONTAINING PROTEIN"/>
    <property type="match status" value="1"/>
</dbReference>
<keyword evidence="3 4" id="KW-0862">Zinc</keyword>
<dbReference type="SMART" id="SM00356">
    <property type="entry name" value="ZnF_C3H1"/>
    <property type="match status" value="1"/>
</dbReference>
<dbReference type="Gene3D" id="6.10.250.3220">
    <property type="match status" value="1"/>
</dbReference>
<keyword evidence="2 4" id="KW-0863">Zinc-finger</keyword>
<gene>
    <name evidence="6" type="ORF">RDB_LOCUS138051</name>
</gene>
<feature type="domain" description="C3H1-type" evidence="5">
    <location>
        <begin position="7"/>
        <end position="35"/>
    </location>
</feature>
<dbReference type="EMBL" id="CAJMWR010004104">
    <property type="protein sequence ID" value="CAE6484189.1"/>
    <property type="molecule type" value="Genomic_DNA"/>
</dbReference>
<evidence type="ECO:0000256" key="1">
    <source>
        <dbReference type="ARBA" id="ARBA00022723"/>
    </source>
</evidence>
<keyword evidence="1 4" id="KW-0479">Metal-binding</keyword>
<dbReference type="Pfam" id="PF00642">
    <property type="entry name" value="zf-CCCH"/>
    <property type="match status" value="1"/>
</dbReference>
<evidence type="ECO:0000313" key="6">
    <source>
        <dbReference type="EMBL" id="CAE6484189.1"/>
    </source>
</evidence>
<dbReference type="Proteomes" id="UP000663840">
    <property type="component" value="Unassembled WGS sequence"/>
</dbReference>
<dbReference type="PROSITE" id="PS50103">
    <property type="entry name" value="ZF_C3H1"/>
    <property type="match status" value="1"/>
</dbReference>
<evidence type="ECO:0000256" key="4">
    <source>
        <dbReference type="PROSITE-ProRule" id="PRU00723"/>
    </source>
</evidence>